<dbReference type="AlphaFoldDB" id="A0C7A6"/>
<name>A0C7A6_PARTE</name>
<protein>
    <submittedName>
        <fullName evidence="1">Uncharacterized protein</fullName>
    </submittedName>
</protein>
<gene>
    <name evidence="1" type="ORF">GSPATT00035803001</name>
</gene>
<dbReference type="InParanoid" id="A0C7A6"/>
<evidence type="ECO:0000313" key="1">
    <source>
        <dbReference type="EMBL" id="CAK66673.1"/>
    </source>
</evidence>
<accession>A0C7A6</accession>
<sequence>MKMFRYPSYTNHNLLNFTKLVTKFSPWISKFINAMKPNQIIIICGQSDHKQTFPLIESSNKYEFNEYSNHCLIKIEFKIQPSTRQQFYYHKFNIIVAIKEFVDFQRTTEFHIRNVDSSARLSNCQAYQEQFKKIQEGGFQQSIFINSVFGHNKQQFQQFLHQISPNKFRQIVPLLQYNTFNLQVKLQILAYYKFEFQY</sequence>
<dbReference type="KEGG" id="ptm:GSPATT00035803001"/>
<dbReference type="HOGENOM" id="CLU_1380468_0_0_1"/>
<proteinExistence type="predicted"/>
<evidence type="ECO:0000313" key="2">
    <source>
        <dbReference type="Proteomes" id="UP000000600"/>
    </source>
</evidence>
<reference evidence="1 2" key="1">
    <citation type="journal article" date="2006" name="Nature">
        <title>Global trends of whole-genome duplications revealed by the ciliate Paramecium tetraurelia.</title>
        <authorList>
            <consortium name="Genoscope"/>
            <person name="Aury J.-M."/>
            <person name="Jaillon O."/>
            <person name="Duret L."/>
            <person name="Noel B."/>
            <person name="Jubin C."/>
            <person name="Porcel B.M."/>
            <person name="Segurens B."/>
            <person name="Daubin V."/>
            <person name="Anthouard V."/>
            <person name="Aiach N."/>
            <person name="Arnaiz O."/>
            <person name="Billaut A."/>
            <person name="Beisson J."/>
            <person name="Blanc I."/>
            <person name="Bouhouche K."/>
            <person name="Camara F."/>
            <person name="Duharcourt S."/>
            <person name="Guigo R."/>
            <person name="Gogendeau D."/>
            <person name="Katinka M."/>
            <person name="Keller A.-M."/>
            <person name="Kissmehl R."/>
            <person name="Klotz C."/>
            <person name="Koll F."/>
            <person name="Le Moue A."/>
            <person name="Lepere C."/>
            <person name="Malinsky S."/>
            <person name="Nowacki M."/>
            <person name="Nowak J.K."/>
            <person name="Plattner H."/>
            <person name="Poulain J."/>
            <person name="Ruiz F."/>
            <person name="Serrano V."/>
            <person name="Zagulski M."/>
            <person name="Dessen P."/>
            <person name="Betermier M."/>
            <person name="Weissenbach J."/>
            <person name="Scarpelli C."/>
            <person name="Schachter V."/>
            <person name="Sperling L."/>
            <person name="Meyer E."/>
            <person name="Cohen J."/>
            <person name="Wincker P."/>
        </authorList>
    </citation>
    <scope>NUCLEOTIDE SEQUENCE [LARGE SCALE GENOMIC DNA]</scope>
    <source>
        <strain evidence="1 2">Stock d4-2</strain>
    </source>
</reference>
<keyword evidence="2" id="KW-1185">Reference proteome</keyword>
<dbReference type="GeneID" id="5019855"/>
<dbReference type="EMBL" id="CT868046">
    <property type="protein sequence ID" value="CAK66673.1"/>
    <property type="molecule type" value="Genomic_DNA"/>
</dbReference>
<organism evidence="1 2">
    <name type="scientific">Paramecium tetraurelia</name>
    <dbReference type="NCBI Taxonomy" id="5888"/>
    <lineage>
        <taxon>Eukaryota</taxon>
        <taxon>Sar</taxon>
        <taxon>Alveolata</taxon>
        <taxon>Ciliophora</taxon>
        <taxon>Intramacronucleata</taxon>
        <taxon>Oligohymenophorea</taxon>
        <taxon>Peniculida</taxon>
        <taxon>Parameciidae</taxon>
        <taxon>Paramecium</taxon>
    </lineage>
</organism>
<dbReference type="RefSeq" id="XP_001434070.1">
    <property type="nucleotide sequence ID" value="XM_001434033.1"/>
</dbReference>
<dbReference type="Proteomes" id="UP000000600">
    <property type="component" value="Unassembled WGS sequence"/>
</dbReference>